<dbReference type="InterPro" id="IPR050695">
    <property type="entry name" value="N-acetylmuramoyl_amidase_3"/>
</dbReference>
<keyword evidence="6" id="KW-1185">Reference proteome</keyword>
<keyword evidence="3" id="KW-0732">Signal</keyword>
<dbReference type="GO" id="GO:0030288">
    <property type="term" value="C:outer membrane-bounded periplasmic space"/>
    <property type="evidence" value="ECO:0007669"/>
    <property type="project" value="TreeGrafter"/>
</dbReference>
<evidence type="ECO:0000256" key="2">
    <source>
        <dbReference type="SAM" id="MobiDB-lite"/>
    </source>
</evidence>
<evidence type="ECO:0000313" key="5">
    <source>
        <dbReference type="EMBL" id="TWF77097.1"/>
    </source>
</evidence>
<dbReference type="GO" id="GO:0008745">
    <property type="term" value="F:N-acetylmuramoyl-L-alanine amidase activity"/>
    <property type="evidence" value="ECO:0007669"/>
    <property type="project" value="InterPro"/>
</dbReference>
<dbReference type="CDD" id="cd02696">
    <property type="entry name" value="MurNAc-LAA"/>
    <property type="match status" value="1"/>
</dbReference>
<dbReference type="Pfam" id="PF01520">
    <property type="entry name" value="Amidase_3"/>
    <property type="match status" value="1"/>
</dbReference>
<dbReference type="Proteomes" id="UP000321261">
    <property type="component" value="Unassembled WGS sequence"/>
</dbReference>
<evidence type="ECO:0000256" key="3">
    <source>
        <dbReference type="SAM" id="SignalP"/>
    </source>
</evidence>
<keyword evidence="1" id="KW-0378">Hydrolase</keyword>
<protein>
    <submittedName>
        <fullName evidence="5">N-acetylmuramoyl-L-alanine amidase</fullName>
    </submittedName>
</protein>
<sequence length="257" mass="26083">MRTPRWVVLVAATVLTTVACSGAAAEPPKRAPAAPPSEAAAPPVVVLDPGHNGRNGSEPAATRRLVPDGRGGEKACNTTGTSTDAGYPEHAFAFDVAERVATRLEAAGVRVVLTRPDDDGVGPCVDERGRAGEAAGAAAVVSIHADGAAPTSSGFHVAYSDPPLNPAQAGPALELATALRDALRAGGFPDSDYIGRDGLSPRADLAGLNHATRPTALVECANMRNPDEAAVVSSPDGRERYAAAISDGVLAFLGVQE</sequence>
<organism evidence="5 6">
    <name type="scientific">Pseudonocardia hierapolitana</name>
    <dbReference type="NCBI Taxonomy" id="1128676"/>
    <lineage>
        <taxon>Bacteria</taxon>
        <taxon>Bacillati</taxon>
        <taxon>Actinomycetota</taxon>
        <taxon>Actinomycetes</taxon>
        <taxon>Pseudonocardiales</taxon>
        <taxon>Pseudonocardiaceae</taxon>
        <taxon>Pseudonocardia</taxon>
    </lineage>
</organism>
<dbReference type="AlphaFoldDB" id="A0A561SQG1"/>
<dbReference type="SUPFAM" id="SSF53187">
    <property type="entry name" value="Zn-dependent exopeptidases"/>
    <property type="match status" value="1"/>
</dbReference>
<dbReference type="EMBL" id="VIWU01000001">
    <property type="protein sequence ID" value="TWF77097.1"/>
    <property type="molecule type" value="Genomic_DNA"/>
</dbReference>
<feature type="domain" description="MurNAc-LAA" evidence="4">
    <location>
        <begin position="129"/>
        <end position="250"/>
    </location>
</feature>
<comment type="caution">
    <text evidence="5">The sequence shown here is derived from an EMBL/GenBank/DDBJ whole genome shotgun (WGS) entry which is preliminary data.</text>
</comment>
<accession>A0A561SQG1</accession>
<feature type="region of interest" description="Disordered" evidence="2">
    <location>
        <begin position="23"/>
        <end position="82"/>
    </location>
</feature>
<name>A0A561SQG1_9PSEU</name>
<dbReference type="SMART" id="SM00646">
    <property type="entry name" value="Ami_3"/>
    <property type="match status" value="1"/>
</dbReference>
<feature type="signal peptide" evidence="3">
    <location>
        <begin position="1"/>
        <end position="23"/>
    </location>
</feature>
<feature type="chain" id="PRO_5038677272" evidence="3">
    <location>
        <begin position="24"/>
        <end position="257"/>
    </location>
</feature>
<gene>
    <name evidence="5" type="ORF">FHX44_112999</name>
</gene>
<dbReference type="InterPro" id="IPR002508">
    <property type="entry name" value="MurNAc-LAA_cat"/>
</dbReference>
<dbReference type="PROSITE" id="PS51257">
    <property type="entry name" value="PROKAR_LIPOPROTEIN"/>
    <property type="match status" value="1"/>
</dbReference>
<dbReference type="PANTHER" id="PTHR30404:SF0">
    <property type="entry name" value="N-ACETYLMURAMOYL-L-ALANINE AMIDASE AMIC"/>
    <property type="match status" value="1"/>
</dbReference>
<dbReference type="GO" id="GO:0009253">
    <property type="term" value="P:peptidoglycan catabolic process"/>
    <property type="evidence" value="ECO:0007669"/>
    <property type="project" value="InterPro"/>
</dbReference>
<evidence type="ECO:0000256" key="1">
    <source>
        <dbReference type="ARBA" id="ARBA00022801"/>
    </source>
</evidence>
<evidence type="ECO:0000313" key="6">
    <source>
        <dbReference type="Proteomes" id="UP000321261"/>
    </source>
</evidence>
<evidence type="ECO:0000259" key="4">
    <source>
        <dbReference type="SMART" id="SM00646"/>
    </source>
</evidence>
<dbReference type="RefSeq" id="WP_246170383.1">
    <property type="nucleotide sequence ID" value="NZ_VIWU01000001.1"/>
</dbReference>
<dbReference type="PANTHER" id="PTHR30404">
    <property type="entry name" value="N-ACETYLMURAMOYL-L-ALANINE AMIDASE"/>
    <property type="match status" value="1"/>
</dbReference>
<dbReference type="Gene3D" id="3.40.630.40">
    <property type="entry name" value="Zn-dependent exopeptidases"/>
    <property type="match status" value="1"/>
</dbReference>
<reference evidence="5 6" key="1">
    <citation type="submission" date="2019-06" db="EMBL/GenBank/DDBJ databases">
        <title>Sequencing the genomes of 1000 actinobacteria strains.</title>
        <authorList>
            <person name="Klenk H.-P."/>
        </authorList>
    </citation>
    <scope>NUCLEOTIDE SEQUENCE [LARGE SCALE GENOMIC DNA]</scope>
    <source>
        <strain evidence="5 6">DSM 45671</strain>
    </source>
</reference>
<proteinExistence type="predicted"/>